<dbReference type="Gene3D" id="3.40.50.300">
    <property type="entry name" value="P-loop containing nucleotide triphosphate hydrolases"/>
    <property type="match status" value="1"/>
</dbReference>
<name>A0A4Y7TB86_COPMI</name>
<proteinExistence type="predicted"/>
<dbReference type="Proteomes" id="UP000298030">
    <property type="component" value="Unassembled WGS sequence"/>
</dbReference>
<evidence type="ECO:0000313" key="4">
    <source>
        <dbReference type="Proteomes" id="UP000298030"/>
    </source>
</evidence>
<protein>
    <recommendedName>
        <fullName evidence="2">NACHT domain-containing protein</fullName>
    </recommendedName>
</protein>
<dbReference type="SUPFAM" id="SSF52540">
    <property type="entry name" value="P-loop containing nucleoside triphosphate hydrolases"/>
    <property type="match status" value="1"/>
</dbReference>
<accession>A0A4Y7TB86</accession>
<keyword evidence="4" id="KW-1185">Reference proteome</keyword>
<dbReference type="InterPro" id="IPR027417">
    <property type="entry name" value="P-loop_NTPase"/>
</dbReference>
<dbReference type="InterPro" id="IPR056884">
    <property type="entry name" value="NPHP3-like_N"/>
</dbReference>
<evidence type="ECO:0000259" key="2">
    <source>
        <dbReference type="PROSITE" id="PS50837"/>
    </source>
</evidence>
<dbReference type="InterPro" id="IPR007111">
    <property type="entry name" value="NACHT_NTPase"/>
</dbReference>
<comment type="caution">
    <text evidence="3">The sequence shown here is derived from an EMBL/GenBank/DDBJ whole genome shotgun (WGS) entry which is preliminary data.</text>
</comment>
<keyword evidence="1" id="KW-0677">Repeat</keyword>
<dbReference type="OrthoDB" id="4760524at2759"/>
<reference evidence="3 4" key="1">
    <citation type="journal article" date="2019" name="Nat. Ecol. Evol.">
        <title>Megaphylogeny resolves global patterns of mushroom evolution.</title>
        <authorList>
            <person name="Varga T."/>
            <person name="Krizsan K."/>
            <person name="Foldi C."/>
            <person name="Dima B."/>
            <person name="Sanchez-Garcia M."/>
            <person name="Sanchez-Ramirez S."/>
            <person name="Szollosi G.J."/>
            <person name="Szarkandi J.G."/>
            <person name="Papp V."/>
            <person name="Albert L."/>
            <person name="Andreopoulos W."/>
            <person name="Angelini C."/>
            <person name="Antonin V."/>
            <person name="Barry K.W."/>
            <person name="Bougher N.L."/>
            <person name="Buchanan P."/>
            <person name="Buyck B."/>
            <person name="Bense V."/>
            <person name="Catcheside P."/>
            <person name="Chovatia M."/>
            <person name="Cooper J."/>
            <person name="Damon W."/>
            <person name="Desjardin D."/>
            <person name="Finy P."/>
            <person name="Geml J."/>
            <person name="Haridas S."/>
            <person name="Hughes K."/>
            <person name="Justo A."/>
            <person name="Karasinski D."/>
            <person name="Kautmanova I."/>
            <person name="Kiss B."/>
            <person name="Kocsube S."/>
            <person name="Kotiranta H."/>
            <person name="LaButti K.M."/>
            <person name="Lechner B.E."/>
            <person name="Liimatainen K."/>
            <person name="Lipzen A."/>
            <person name="Lukacs Z."/>
            <person name="Mihaltcheva S."/>
            <person name="Morgado L.N."/>
            <person name="Niskanen T."/>
            <person name="Noordeloos M.E."/>
            <person name="Ohm R.A."/>
            <person name="Ortiz-Santana B."/>
            <person name="Ovrebo C."/>
            <person name="Racz N."/>
            <person name="Riley R."/>
            <person name="Savchenko A."/>
            <person name="Shiryaev A."/>
            <person name="Soop K."/>
            <person name="Spirin V."/>
            <person name="Szebenyi C."/>
            <person name="Tomsovsky M."/>
            <person name="Tulloss R.E."/>
            <person name="Uehling J."/>
            <person name="Grigoriev I.V."/>
            <person name="Vagvolgyi C."/>
            <person name="Papp T."/>
            <person name="Martin F.M."/>
            <person name="Miettinen O."/>
            <person name="Hibbett D.S."/>
            <person name="Nagy L.G."/>
        </authorList>
    </citation>
    <scope>NUCLEOTIDE SEQUENCE [LARGE SCALE GENOMIC DNA]</scope>
    <source>
        <strain evidence="3 4">FP101781</strain>
    </source>
</reference>
<dbReference type="STRING" id="71717.A0A4Y7TB86"/>
<gene>
    <name evidence="3" type="ORF">FA13DRAFT_499125</name>
</gene>
<dbReference type="Pfam" id="PF24883">
    <property type="entry name" value="NPHP3_N"/>
    <property type="match status" value="1"/>
</dbReference>
<dbReference type="EMBL" id="QPFP01000021">
    <property type="protein sequence ID" value="TEB30852.1"/>
    <property type="molecule type" value="Genomic_DNA"/>
</dbReference>
<feature type="non-terminal residue" evidence="3">
    <location>
        <position position="1"/>
    </location>
</feature>
<dbReference type="PROSITE" id="PS50837">
    <property type="entry name" value="NACHT"/>
    <property type="match status" value="1"/>
</dbReference>
<sequence>MSTNPQSTMGVTIGSTMAHGAPRIDLNERYGPRAQEFASRDRNLDHVTEHNEVLSRQANANFGDNHGVINQHVVVQDTPSQRRGILACLNPILNASHTRDIRTSPPNSSCFPGTRQQVIQNIRSWADRSLVLPRTPHIMWVYGFAGCGKSALAQEMAKRYSRQNRLAGDFFFFRGSADRCQLGRLATTIASQVANAIPATVPLIEAAVKANPGLATQGTTSLVAQFDRLVYRPISSIRRKLLLKCLLRGPVIIVLDGLDECEDREEVATFIEQMIDFFDKNPLVPLRVLVTSRVENHIHQRLHSSNQVRLLDLAHQTSNADIAAALDVAFEKGKKNRIIACDESWPPSDLKARLVQHIGGSFIFMTTILKILFSPSHIDGRTPVDRLPLILDMAPNFDDLYRSILDPWKHLPHFQDVLSTVALSLEQLSISQIADVLRLRTVDVVHVLAHLHAIVQVPDDDRTPVILWHSSLQDFLSSVERSGPFFTPPSYHRNLAYWRISSTSVFALEVDCPIALESSMPFVTGHWGRFVVTLEHHAAAFNEELNEIIKHIRTCFPTQYQSALTTHFHTPVTPGTRNCQLG</sequence>
<evidence type="ECO:0000313" key="3">
    <source>
        <dbReference type="EMBL" id="TEB30852.1"/>
    </source>
</evidence>
<organism evidence="3 4">
    <name type="scientific">Coprinellus micaceus</name>
    <name type="common">Glistening ink-cap mushroom</name>
    <name type="synonym">Coprinus micaceus</name>
    <dbReference type="NCBI Taxonomy" id="71717"/>
    <lineage>
        <taxon>Eukaryota</taxon>
        <taxon>Fungi</taxon>
        <taxon>Dikarya</taxon>
        <taxon>Basidiomycota</taxon>
        <taxon>Agaricomycotina</taxon>
        <taxon>Agaricomycetes</taxon>
        <taxon>Agaricomycetidae</taxon>
        <taxon>Agaricales</taxon>
        <taxon>Agaricineae</taxon>
        <taxon>Psathyrellaceae</taxon>
        <taxon>Coprinellus</taxon>
    </lineage>
</organism>
<evidence type="ECO:0000256" key="1">
    <source>
        <dbReference type="ARBA" id="ARBA00022737"/>
    </source>
</evidence>
<dbReference type="PANTHER" id="PTHR10039">
    <property type="entry name" value="AMELOGENIN"/>
    <property type="match status" value="1"/>
</dbReference>
<dbReference type="PANTHER" id="PTHR10039:SF14">
    <property type="entry name" value="NACHT DOMAIN-CONTAINING PROTEIN"/>
    <property type="match status" value="1"/>
</dbReference>
<feature type="domain" description="NACHT" evidence="2">
    <location>
        <begin position="137"/>
        <end position="293"/>
    </location>
</feature>
<dbReference type="AlphaFoldDB" id="A0A4Y7TB86"/>